<evidence type="ECO:0000256" key="3">
    <source>
        <dbReference type="ARBA" id="ARBA00023295"/>
    </source>
</evidence>
<accession>A0AAW4G8F0</accession>
<dbReference type="GO" id="GO:0005980">
    <property type="term" value="P:glycogen catabolic process"/>
    <property type="evidence" value="ECO:0007669"/>
    <property type="project" value="InterPro"/>
</dbReference>
<organism evidence="6 7">
    <name type="scientific">Gordonia rubripertincta</name>
    <name type="common">Rhodococcus corallinus</name>
    <dbReference type="NCBI Taxonomy" id="36822"/>
    <lineage>
        <taxon>Bacteria</taxon>
        <taxon>Bacillati</taxon>
        <taxon>Actinomycetota</taxon>
        <taxon>Actinomycetes</taxon>
        <taxon>Mycobacteriales</taxon>
        <taxon>Gordoniaceae</taxon>
        <taxon>Gordonia</taxon>
    </lineage>
</organism>
<dbReference type="InterPro" id="IPR044505">
    <property type="entry name" value="GlgX_Isoamylase_N_E_set"/>
</dbReference>
<feature type="compositionally biased region" description="Acidic residues" evidence="4">
    <location>
        <begin position="200"/>
        <end position="222"/>
    </location>
</feature>
<protein>
    <submittedName>
        <fullName evidence="6">Glycogen debranching protein GlgX</fullName>
    </submittedName>
</protein>
<feature type="region of interest" description="Disordered" evidence="4">
    <location>
        <begin position="610"/>
        <end position="634"/>
    </location>
</feature>
<dbReference type="SUPFAM" id="SSF51445">
    <property type="entry name" value="(Trans)glycosidases"/>
    <property type="match status" value="1"/>
</dbReference>
<evidence type="ECO:0000256" key="2">
    <source>
        <dbReference type="ARBA" id="ARBA00022801"/>
    </source>
</evidence>
<dbReference type="SMART" id="SM00642">
    <property type="entry name" value="Aamy"/>
    <property type="match status" value="1"/>
</dbReference>
<feature type="compositionally biased region" description="Polar residues" evidence="4">
    <location>
        <begin position="1"/>
        <end position="15"/>
    </location>
</feature>
<name>A0AAW4G8F0_GORRU</name>
<dbReference type="InterPro" id="IPR011837">
    <property type="entry name" value="Glycogen_debranch_GlgX"/>
</dbReference>
<dbReference type="Proteomes" id="UP001195196">
    <property type="component" value="Unassembled WGS sequence"/>
</dbReference>
<evidence type="ECO:0000313" key="7">
    <source>
        <dbReference type="Proteomes" id="UP001195196"/>
    </source>
</evidence>
<dbReference type="Pfam" id="PF02922">
    <property type="entry name" value="CBM_48"/>
    <property type="match status" value="1"/>
</dbReference>
<feature type="compositionally biased region" description="Basic and acidic residues" evidence="4">
    <location>
        <begin position="610"/>
        <end position="624"/>
    </location>
</feature>
<dbReference type="PANTHER" id="PTHR43002">
    <property type="entry name" value="GLYCOGEN DEBRANCHING ENZYME"/>
    <property type="match status" value="1"/>
</dbReference>
<feature type="region of interest" description="Disordered" evidence="4">
    <location>
        <begin position="157"/>
        <end position="225"/>
    </location>
</feature>
<dbReference type="EMBL" id="JAFFGU010000008">
    <property type="protein sequence ID" value="MBM7279416.1"/>
    <property type="molecule type" value="Genomic_DNA"/>
</dbReference>
<keyword evidence="3" id="KW-0326">Glycosidase</keyword>
<gene>
    <name evidence="6" type="primary">glgX</name>
    <name evidence="6" type="ORF">JTZ10_16825</name>
</gene>
<dbReference type="NCBIfam" id="TIGR02100">
    <property type="entry name" value="glgX_debranch"/>
    <property type="match status" value="1"/>
</dbReference>
<dbReference type="Gene3D" id="2.60.40.1180">
    <property type="entry name" value="Golgi alpha-mannosidase II"/>
    <property type="match status" value="1"/>
</dbReference>
<reference evidence="6" key="1">
    <citation type="submission" date="2021-02" db="EMBL/GenBank/DDBJ databases">
        <title>Taxonomy, biology and ecology of Rhodococcus bacteria occurring in California pistachio and other woody hosts as revealed by genome sequence analyses.</title>
        <authorList>
            <person name="Riely B."/>
            <person name="Gai Y."/>
        </authorList>
    </citation>
    <scope>NUCLEOTIDE SEQUENCE</scope>
    <source>
        <strain evidence="6">BP-295</strain>
    </source>
</reference>
<sequence>MTSSPQVGSTDSPTEGEQPDPSTTDTPPVPMPDDPVQVDALVEPEPAPIPVWPGTPYPLGATYDGAGTNFSLFSEVAEAVELCLIDRDGKERRIRLEEVDGYCWHCYLPNVVPGQFYGFRVYGPYDPARGLRCDPSKLLLDPYGKAFHGDFDGDPSLFSYPLPTPDDAEDSAGDHGEEPAADTGDAAGGDPENEAAPGDTDADEVDTEAGDTEPEGDADEGTAADRGVTGTAEATEASEASDDAESVELEPLPEIDPAPEYPMPGLDSLGHTMVSVVINPYFDWQNDRSPNRPYHQTVIYEAHVKGMTATHPGVPESLRGTYAGLCHPVIIDHLKSLGITAIELMPVHQFMQDFTLRDQGLRNYWGYNTFGFLAPHIEYSSNPDQPASAVTEFKAMVREFHNAGIEVILDVVYNHTAEGNHLGPTVSFRGIDNAAYYRLVDDNPEMYMDYTGTGNSLNGRHPHTLQLIMDSLRYWILEMHVDGFRFDLASTLARELHDVDRLSAFFDLVQQDPVVSQVKLIAEPWDIGEGGYQVGNFPPLWTEWNGKYRDTVRDYWRGEPSTLGEFASRLTGSSDLYEATGRRPLASINFVIAHDGFTLRDLVSYNEKHNEANGEDNRDGESHNRSWNCGVEGPTDDPEINALRARQQRNILATLFLSQGTPMLAHGDEIGRTQQGNNNVYCQDSELSWVDWSLAEENADLLEFTRKAIALRTAHPVFRRRRFFGGKPIRWGDQARDIAWLTPAGVEMTSEDWDSGFGKSLAVFFNGKGLGEKDERGEWVVDDSFFICFNAHYEPIDFHLPPEQYGSEWVGELDTTHPTGDSDLTAASGHSVTVGGRSVLVLRATS</sequence>
<evidence type="ECO:0000256" key="1">
    <source>
        <dbReference type="ARBA" id="ARBA00008061"/>
    </source>
</evidence>
<dbReference type="Gene3D" id="3.20.20.80">
    <property type="entry name" value="Glycosidases"/>
    <property type="match status" value="1"/>
</dbReference>
<proteinExistence type="inferred from homology"/>
<dbReference type="SUPFAM" id="SSF51011">
    <property type="entry name" value="Glycosyl hydrolase domain"/>
    <property type="match status" value="1"/>
</dbReference>
<dbReference type="InterPro" id="IPR013780">
    <property type="entry name" value="Glyco_hydro_b"/>
</dbReference>
<evidence type="ECO:0000259" key="5">
    <source>
        <dbReference type="SMART" id="SM00642"/>
    </source>
</evidence>
<feature type="compositionally biased region" description="Low complexity" evidence="4">
    <location>
        <begin position="181"/>
        <end position="190"/>
    </location>
</feature>
<dbReference type="InterPro" id="IPR014756">
    <property type="entry name" value="Ig_E-set"/>
</dbReference>
<evidence type="ECO:0000256" key="4">
    <source>
        <dbReference type="SAM" id="MobiDB-lite"/>
    </source>
</evidence>
<evidence type="ECO:0000313" key="6">
    <source>
        <dbReference type="EMBL" id="MBM7279416.1"/>
    </source>
</evidence>
<dbReference type="Gene3D" id="2.60.40.10">
    <property type="entry name" value="Immunoglobulins"/>
    <property type="match status" value="1"/>
</dbReference>
<keyword evidence="2" id="KW-0378">Hydrolase</keyword>
<dbReference type="RefSeq" id="WP_182371920.1">
    <property type="nucleotide sequence ID" value="NZ_CP059694.1"/>
</dbReference>
<comment type="caution">
    <text evidence="6">The sequence shown here is derived from an EMBL/GenBank/DDBJ whole genome shotgun (WGS) entry which is preliminary data.</text>
</comment>
<dbReference type="SUPFAM" id="SSF81296">
    <property type="entry name" value="E set domains"/>
    <property type="match status" value="1"/>
</dbReference>
<dbReference type="CDD" id="cd02856">
    <property type="entry name" value="E_set_GDE_Isoamylase_N"/>
    <property type="match status" value="1"/>
</dbReference>
<dbReference type="GO" id="GO:0004135">
    <property type="term" value="F:amylo-alpha-1,6-glucosidase activity"/>
    <property type="evidence" value="ECO:0007669"/>
    <property type="project" value="InterPro"/>
</dbReference>
<dbReference type="AlphaFoldDB" id="A0AAW4G8F0"/>
<dbReference type="InterPro" id="IPR006047">
    <property type="entry name" value="GH13_cat_dom"/>
</dbReference>
<feature type="region of interest" description="Disordered" evidence="4">
    <location>
        <begin position="1"/>
        <end position="37"/>
    </location>
</feature>
<comment type="similarity">
    <text evidence="1">Belongs to the glycosyl hydrolase 13 family.</text>
</comment>
<dbReference type="InterPro" id="IPR013783">
    <property type="entry name" value="Ig-like_fold"/>
</dbReference>
<feature type="domain" description="Glycosyl hydrolase family 13 catalytic" evidence="5">
    <location>
        <begin position="301"/>
        <end position="712"/>
    </location>
</feature>
<dbReference type="InterPro" id="IPR017853">
    <property type="entry name" value="GH"/>
</dbReference>
<dbReference type="InterPro" id="IPR004193">
    <property type="entry name" value="Glyco_hydro_13_N"/>
</dbReference>
<dbReference type="Pfam" id="PF00128">
    <property type="entry name" value="Alpha-amylase"/>
    <property type="match status" value="1"/>
</dbReference>
<dbReference type="CDD" id="cd11326">
    <property type="entry name" value="AmyAc_Glg_debranch"/>
    <property type="match status" value="1"/>
</dbReference>